<evidence type="ECO:0000256" key="1">
    <source>
        <dbReference type="PROSITE-ProRule" id="PRU00047"/>
    </source>
</evidence>
<evidence type="ECO:0000313" key="4">
    <source>
        <dbReference type="Proteomes" id="UP000828390"/>
    </source>
</evidence>
<dbReference type="InterPro" id="IPR036875">
    <property type="entry name" value="Znf_CCHC_sf"/>
</dbReference>
<keyword evidence="1" id="KW-0863">Zinc-finger</keyword>
<evidence type="ECO:0000313" key="3">
    <source>
        <dbReference type="EMBL" id="KAH3886152.1"/>
    </source>
</evidence>
<dbReference type="Proteomes" id="UP000828390">
    <property type="component" value="Unassembled WGS sequence"/>
</dbReference>
<protein>
    <recommendedName>
        <fullName evidence="2">CCHC-type domain-containing protein</fullName>
    </recommendedName>
</protein>
<dbReference type="GO" id="GO:0008270">
    <property type="term" value="F:zinc ion binding"/>
    <property type="evidence" value="ECO:0007669"/>
    <property type="project" value="UniProtKB-KW"/>
</dbReference>
<dbReference type="SUPFAM" id="SSF57756">
    <property type="entry name" value="Retrovirus zinc finger-like domains"/>
    <property type="match status" value="1"/>
</dbReference>
<dbReference type="PROSITE" id="PS50158">
    <property type="entry name" value="ZF_CCHC"/>
    <property type="match status" value="1"/>
</dbReference>
<reference evidence="3" key="1">
    <citation type="journal article" date="2019" name="bioRxiv">
        <title>The Genome of the Zebra Mussel, Dreissena polymorpha: A Resource for Invasive Species Research.</title>
        <authorList>
            <person name="McCartney M.A."/>
            <person name="Auch B."/>
            <person name="Kono T."/>
            <person name="Mallez S."/>
            <person name="Zhang Y."/>
            <person name="Obille A."/>
            <person name="Becker A."/>
            <person name="Abrahante J.E."/>
            <person name="Garbe J."/>
            <person name="Badalamenti J.P."/>
            <person name="Herman A."/>
            <person name="Mangelson H."/>
            <person name="Liachko I."/>
            <person name="Sullivan S."/>
            <person name="Sone E.D."/>
            <person name="Koren S."/>
            <person name="Silverstein K.A.T."/>
            <person name="Beckman K.B."/>
            <person name="Gohl D.M."/>
        </authorList>
    </citation>
    <scope>NUCLEOTIDE SEQUENCE</scope>
    <source>
        <strain evidence="3">Duluth1</strain>
        <tissue evidence="3">Whole animal</tissue>
    </source>
</reference>
<name>A0A9D4N3N8_DREPO</name>
<dbReference type="GO" id="GO:0003676">
    <property type="term" value="F:nucleic acid binding"/>
    <property type="evidence" value="ECO:0007669"/>
    <property type="project" value="InterPro"/>
</dbReference>
<reference evidence="3" key="2">
    <citation type="submission" date="2020-11" db="EMBL/GenBank/DDBJ databases">
        <authorList>
            <person name="McCartney M.A."/>
            <person name="Auch B."/>
            <person name="Kono T."/>
            <person name="Mallez S."/>
            <person name="Becker A."/>
            <person name="Gohl D.M."/>
            <person name="Silverstein K.A.T."/>
            <person name="Koren S."/>
            <person name="Bechman K.B."/>
            <person name="Herman A."/>
            <person name="Abrahante J.E."/>
            <person name="Garbe J."/>
        </authorList>
    </citation>
    <scope>NUCLEOTIDE SEQUENCE</scope>
    <source>
        <strain evidence="3">Duluth1</strain>
        <tissue evidence="3">Whole animal</tissue>
    </source>
</reference>
<dbReference type="InterPro" id="IPR001878">
    <property type="entry name" value="Znf_CCHC"/>
</dbReference>
<feature type="domain" description="CCHC-type" evidence="2">
    <location>
        <begin position="88"/>
        <end position="104"/>
    </location>
</feature>
<dbReference type="AlphaFoldDB" id="A0A9D4N3N8"/>
<sequence>MPVLNDHEQFNMLLIWYEYQYVTQVVDGKMVRKNDHKIAVNAVQSPGDVRIDKLEKAIEQLTCKFEASLESNISRNNKAVKFPQKTFRCFHCIGGGHMKRDCKKCQEFLKSKSESKQAEKS</sequence>
<accession>A0A9D4N3N8</accession>
<organism evidence="3 4">
    <name type="scientific">Dreissena polymorpha</name>
    <name type="common">Zebra mussel</name>
    <name type="synonym">Mytilus polymorpha</name>
    <dbReference type="NCBI Taxonomy" id="45954"/>
    <lineage>
        <taxon>Eukaryota</taxon>
        <taxon>Metazoa</taxon>
        <taxon>Spiralia</taxon>
        <taxon>Lophotrochozoa</taxon>
        <taxon>Mollusca</taxon>
        <taxon>Bivalvia</taxon>
        <taxon>Autobranchia</taxon>
        <taxon>Heteroconchia</taxon>
        <taxon>Euheterodonta</taxon>
        <taxon>Imparidentia</taxon>
        <taxon>Neoheterodontei</taxon>
        <taxon>Myida</taxon>
        <taxon>Dreissenoidea</taxon>
        <taxon>Dreissenidae</taxon>
        <taxon>Dreissena</taxon>
    </lineage>
</organism>
<keyword evidence="1" id="KW-0479">Metal-binding</keyword>
<keyword evidence="1" id="KW-0862">Zinc</keyword>
<keyword evidence="4" id="KW-1185">Reference proteome</keyword>
<evidence type="ECO:0000259" key="2">
    <source>
        <dbReference type="PROSITE" id="PS50158"/>
    </source>
</evidence>
<dbReference type="EMBL" id="JAIWYP010000001">
    <property type="protein sequence ID" value="KAH3886152.1"/>
    <property type="molecule type" value="Genomic_DNA"/>
</dbReference>
<comment type="caution">
    <text evidence="3">The sequence shown here is derived from an EMBL/GenBank/DDBJ whole genome shotgun (WGS) entry which is preliminary data.</text>
</comment>
<proteinExistence type="predicted"/>
<gene>
    <name evidence="3" type="ORF">DPMN_010153</name>
</gene>